<dbReference type="EC" id="3.1.3.18" evidence="2"/>
<feature type="domain" description="AAA+ ATPase" evidence="1">
    <location>
        <begin position="257"/>
        <end position="421"/>
    </location>
</feature>
<protein>
    <submittedName>
        <fullName evidence="2">HAD-superfamily hydrolase, subfamily IIB</fullName>
        <ecNumber evidence="2">3.1.3.18</ecNumber>
    </submittedName>
</protein>
<keyword evidence="2" id="KW-0378">Hydrolase</keyword>
<dbReference type="GO" id="GO:0005829">
    <property type="term" value="C:cytosol"/>
    <property type="evidence" value="ECO:0007669"/>
    <property type="project" value="TreeGrafter"/>
</dbReference>
<dbReference type="InterPro" id="IPR036412">
    <property type="entry name" value="HAD-like_sf"/>
</dbReference>
<reference evidence="3" key="1">
    <citation type="journal article" date="2011" name="J. Bacteriol.">
        <title>Genome sequences of eight morphologically diverse alphaproteobacteria.</title>
        <authorList>
            <consortium name="US DOE Joint Genome Institute"/>
            <person name="Brown P.J."/>
            <person name="Kysela D.T."/>
            <person name="Buechlein A."/>
            <person name="Hemmerich C."/>
            <person name="Brun Y.V."/>
        </authorList>
    </citation>
    <scope>NUCLEOTIDE SEQUENCE [LARGE SCALE GENOMIC DNA]</scope>
    <source>
        <strain evidence="3">ATCC 17100 / ATH 3.1.1 / DSM 162 / LMG 4299</strain>
    </source>
</reference>
<dbReference type="InterPro" id="IPR023214">
    <property type="entry name" value="HAD_sf"/>
</dbReference>
<dbReference type="NCBIfam" id="TIGR01484">
    <property type="entry name" value="HAD-SF-IIB"/>
    <property type="match status" value="1"/>
</dbReference>
<dbReference type="STRING" id="648757.Rvan_1541"/>
<sequence>MTRLSLEDFVYFLALAADFDGTIAQNGVVDDATFEALRNLKESGRRLILVTGRQLGELADTFPKYGVFDRVVAENGAVVYDPATKQKTLVCQAPSPAFVAALKARQIEPLSVGDCIVATWEPNEKAVLEIIREQGLGLQISFNKGAVMVLPSGVNKATGLKSALDDLELSPHNVMAVGDAENDFPFLRMCGCAVAVANALPSVKKAADVVLDKPRGEGVRDLVDRICREDSAIAPRTKRAIRVGQDRDGRAITIDPEEGCALIAGSSGIGKSTLATALTERMHEAEFQFCVFDPEGDYDDLDHAVSVGGVKEPPNRAQLLKLLHKVDANVVVNTQAIPVEDRPPFFAKLFPHFSSLRAETGRPHWLLIDEAHHLLPQRREGLERVLPNDLRAAILITVHPEAIAVEILNSVRTVFALGEGAAGVISGFSRAIGAIPPASFPAFDPEEEVLAYTVRDGHVSPVIPDRPMRMQKRHSRKYAEGQLGEDRSFFFRGPDNALNLRAQNLMIFLQMADGVDDRTWEFHRQGAHYSEWFRTAIKDKGLAEEAAAIERDASLDHKESRRRIREAVLARYTGPAKSDEH</sequence>
<dbReference type="SUPFAM" id="SSF56784">
    <property type="entry name" value="HAD-like"/>
    <property type="match status" value="1"/>
</dbReference>
<dbReference type="PANTHER" id="PTHR10000">
    <property type="entry name" value="PHOSPHOSERINE PHOSPHATASE"/>
    <property type="match status" value="1"/>
</dbReference>
<organism evidence="2 3">
    <name type="scientific">Rhodomicrobium vannielii (strain ATCC 17100 / DSM 162 / LMG 4299 / NCIMB 10020 / ATH 3.1.1)</name>
    <dbReference type="NCBI Taxonomy" id="648757"/>
    <lineage>
        <taxon>Bacteria</taxon>
        <taxon>Pseudomonadati</taxon>
        <taxon>Pseudomonadota</taxon>
        <taxon>Alphaproteobacteria</taxon>
        <taxon>Hyphomicrobiales</taxon>
        <taxon>Hyphomicrobiaceae</taxon>
        <taxon>Rhodomicrobium</taxon>
    </lineage>
</organism>
<keyword evidence="3" id="KW-1185">Reference proteome</keyword>
<dbReference type="AlphaFoldDB" id="E3I7T9"/>
<dbReference type="Gene3D" id="3.40.50.1000">
    <property type="entry name" value="HAD superfamily/HAD-like"/>
    <property type="match status" value="1"/>
</dbReference>
<dbReference type="GO" id="GO:0008967">
    <property type="term" value="F:phosphoglycolate phosphatase activity"/>
    <property type="evidence" value="ECO:0007669"/>
    <property type="project" value="UniProtKB-EC"/>
</dbReference>
<dbReference type="InterPro" id="IPR003593">
    <property type="entry name" value="AAA+_ATPase"/>
</dbReference>
<dbReference type="InterPro" id="IPR049945">
    <property type="entry name" value="AAA_22"/>
</dbReference>
<dbReference type="KEGG" id="rva:Rvan_1541"/>
<accession>E3I7T9</accession>
<dbReference type="Gene3D" id="3.40.50.300">
    <property type="entry name" value="P-loop containing nucleotide triphosphate hydrolases"/>
    <property type="match status" value="1"/>
</dbReference>
<dbReference type="Pfam" id="PF13401">
    <property type="entry name" value="AAA_22"/>
    <property type="match status" value="1"/>
</dbReference>
<proteinExistence type="predicted"/>
<evidence type="ECO:0000259" key="1">
    <source>
        <dbReference type="SMART" id="SM00382"/>
    </source>
</evidence>
<dbReference type="InterPro" id="IPR027417">
    <property type="entry name" value="P-loop_NTPase"/>
</dbReference>
<dbReference type="Gene3D" id="3.90.1070.10">
    <property type="match status" value="1"/>
</dbReference>
<dbReference type="PANTHER" id="PTHR10000:SF8">
    <property type="entry name" value="HAD SUPERFAMILY HYDROLASE-LIKE, TYPE 3"/>
    <property type="match status" value="1"/>
</dbReference>
<dbReference type="GO" id="GO:0016887">
    <property type="term" value="F:ATP hydrolysis activity"/>
    <property type="evidence" value="ECO:0007669"/>
    <property type="project" value="InterPro"/>
</dbReference>
<evidence type="ECO:0000313" key="3">
    <source>
        <dbReference type="Proteomes" id="UP000001399"/>
    </source>
</evidence>
<dbReference type="eggNOG" id="COG0433">
    <property type="taxonomic scope" value="Bacteria"/>
</dbReference>
<name>E3I7T9_RHOVT</name>
<dbReference type="SUPFAM" id="SSF52540">
    <property type="entry name" value="P-loop containing nucleoside triphosphate hydrolases"/>
    <property type="match status" value="1"/>
</dbReference>
<dbReference type="EMBL" id="CP002292">
    <property type="protein sequence ID" value="ADP70793.1"/>
    <property type="molecule type" value="Genomic_DNA"/>
</dbReference>
<gene>
    <name evidence="2" type="ordered locus">Rvan_1541</name>
</gene>
<evidence type="ECO:0000313" key="2">
    <source>
        <dbReference type="EMBL" id="ADP70793.1"/>
    </source>
</evidence>
<dbReference type="InterPro" id="IPR006379">
    <property type="entry name" value="HAD-SF_hydro_IIB"/>
</dbReference>
<dbReference type="GO" id="GO:0000287">
    <property type="term" value="F:magnesium ion binding"/>
    <property type="evidence" value="ECO:0007669"/>
    <property type="project" value="TreeGrafter"/>
</dbReference>
<dbReference type="eggNOG" id="COG0561">
    <property type="taxonomic scope" value="Bacteria"/>
</dbReference>
<dbReference type="HOGENOM" id="CLU_487344_0_0_5"/>
<dbReference type="Proteomes" id="UP000001399">
    <property type="component" value="Chromosome"/>
</dbReference>
<dbReference type="Pfam" id="PF08282">
    <property type="entry name" value="Hydrolase_3"/>
    <property type="match status" value="2"/>
</dbReference>
<dbReference type="SMART" id="SM00382">
    <property type="entry name" value="AAA"/>
    <property type="match status" value="1"/>
</dbReference>